<proteinExistence type="predicted"/>
<name>A0A543H8I2_9MICO</name>
<organism evidence="2 3">
    <name type="scientific">Humibacillus xanthopallidus</name>
    <dbReference type="NCBI Taxonomy" id="412689"/>
    <lineage>
        <taxon>Bacteria</taxon>
        <taxon>Bacillati</taxon>
        <taxon>Actinomycetota</taxon>
        <taxon>Actinomycetes</taxon>
        <taxon>Micrococcales</taxon>
        <taxon>Intrasporangiaceae</taxon>
        <taxon>Humibacillus</taxon>
    </lineage>
</organism>
<sequence length="174" mass="18737">MSVLVVYESMFGNTEAIAEALAEGIRREGEQSPPGQAVTVLPVSEAPTRIPDDVTMLLVGGPTHAFSMSRESTRADAVRQGATGTPRLGIREWIDSCEPRADLPVHTFDTRVHVRMMPGSAAKQAAIALRRKGFERASRGESFWVGGKDGPLSHDEVVRARAWGAFLAEALTPA</sequence>
<gene>
    <name evidence="2" type="ORF">FBY41_4666</name>
</gene>
<dbReference type="PROSITE" id="PS50902">
    <property type="entry name" value="FLAVODOXIN_LIKE"/>
    <property type="match status" value="1"/>
</dbReference>
<dbReference type="InterPro" id="IPR029039">
    <property type="entry name" value="Flavoprotein-like_sf"/>
</dbReference>
<dbReference type="GO" id="GO:0010181">
    <property type="term" value="F:FMN binding"/>
    <property type="evidence" value="ECO:0007669"/>
    <property type="project" value="InterPro"/>
</dbReference>
<accession>A0A543H8I2</accession>
<reference evidence="2 3" key="1">
    <citation type="submission" date="2019-06" db="EMBL/GenBank/DDBJ databases">
        <title>Genome sequencing of plant associated microbes to promote plant fitness in Sorghum bicolor and Oryza sativa.</title>
        <authorList>
            <person name="Coleman-Derr D."/>
        </authorList>
    </citation>
    <scope>NUCLEOTIDE SEQUENCE [LARGE SCALE GENOMIC DNA]</scope>
    <source>
        <strain evidence="2 3">KV-663</strain>
    </source>
</reference>
<feature type="domain" description="Flavodoxin-like" evidence="1">
    <location>
        <begin position="3"/>
        <end position="174"/>
    </location>
</feature>
<dbReference type="RefSeq" id="WP_141847661.1">
    <property type="nucleotide sequence ID" value="NZ_VFPM01000006.1"/>
</dbReference>
<dbReference type="OrthoDB" id="3253043at2"/>
<dbReference type="Proteomes" id="UP000316747">
    <property type="component" value="Unassembled WGS sequence"/>
</dbReference>
<evidence type="ECO:0000313" key="3">
    <source>
        <dbReference type="Proteomes" id="UP000316747"/>
    </source>
</evidence>
<dbReference type="Gene3D" id="3.40.50.360">
    <property type="match status" value="1"/>
</dbReference>
<keyword evidence="3" id="KW-1185">Reference proteome</keyword>
<dbReference type="SUPFAM" id="SSF52218">
    <property type="entry name" value="Flavoproteins"/>
    <property type="match status" value="1"/>
</dbReference>
<comment type="caution">
    <text evidence="2">The sequence shown here is derived from an EMBL/GenBank/DDBJ whole genome shotgun (WGS) entry which is preliminary data.</text>
</comment>
<dbReference type="InterPro" id="IPR001226">
    <property type="entry name" value="Flavodoxin_CS"/>
</dbReference>
<evidence type="ECO:0000259" key="1">
    <source>
        <dbReference type="PROSITE" id="PS50902"/>
    </source>
</evidence>
<dbReference type="GO" id="GO:0009055">
    <property type="term" value="F:electron transfer activity"/>
    <property type="evidence" value="ECO:0007669"/>
    <property type="project" value="InterPro"/>
</dbReference>
<dbReference type="AlphaFoldDB" id="A0A543H8I2"/>
<evidence type="ECO:0000313" key="2">
    <source>
        <dbReference type="EMBL" id="TQM54628.1"/>
    </source>
</evidence>
<protein>
    <recommendedName>
        <fullName evidence="1">Flavodoxin-like domain-containing protein</fullName>
    </recommendedName>
</protein>
<dbReference type="PROSITE" id="PS00201">
    <property type="entry name" value="FLAVODOXIN"/>
    <property type="match status" value="1"/>
</dbReference>
<dbReference type="InterPro" id="IPR008254">
    <property type="entry name" value="Flavodoxin/NO_synth"/>
</dbReference>
<dbReference type="EMBL" id="VFPM01000006">
    <property type="protein sequence ID" value="TQM54628.1"/>
    <property type="molecule type" value="Genomic_DNA"/>
</dbReference>